<sequence>MKINFKKAKFIPSIFLVGIYIFMLMIFPYKVVIYFDINNINLKNIVLLISNIVSAVVIIIFINKFKLNSLVTYRKKLRINELLINVVSGYFIIMITQFLVIIFFRYMGIDFISENSISVANYMKKYPVFMLYVLLIAPILEELIFRRVIFGYLYDVIETNKEKYKFLISAVLSGFLFALPHDGIKPIMIVYILISIVLAYFYKSTKNICVPILIHILINLTTIIY</sequence>
<keyword evidence="1" id="KW-1133">Transmembrane helix</keyword>
<dbReference type="Pfam" id="PF02517">
    <property type="entry name" value="Rce1-like"/>
    <property type="match status" value="1"/>
</dbReference>
<keyword evidence="3" id="KW-0645">Protease</keyword>
<organism evidence="3 4">
    <name type="scientific">Gemelliphila asaccharolytica</name>
    <dbReference type="NCBI Taxonomy" id="502393"/>
    <lineage>
        <taxon>Bacteria</taxon>
        <taxon>Bacillati</taxon>
        <taxon>Bacillota</taxon>
        <taxon>Bacilli</taxon>
        <taxon>Bacillales</taxon>
        <taxon>Gemellaceae</taxon>
        <taxon>Gemelliphila</taxon>
    </lineage>
</organism>
<evidence type="ECO:0000256" key="1">
    <source>
        <dbReference type="SAM" id="Phobius"/>
    </source>
</evidence>
<feature type="transmembrane region" description="Helical" evidence="1">
    <location>
        <begin position="126"/>
        <end position="144"/>
    </location>
</feature>
<feature type="transmembrane region" description="Helical" evidence="1">
    <location>
        <begin position="45"/>
        <end position="62"/>
    </location>
</feature>
<name>A0ABR5TN18_9BACL</name>
<evidence type="ECO:0000313" key="4">
    <source>
        <dbReference type="Proteomes" id="UP000070467"/>
    </source>
</evidence>
<gene>
    <name evidence="3" type="ORF">HMPREF1871_00250</name>
</gene>
<dbReference type="Proteomes" id="UP000070467">
    <property type="component" value="Unassembled WGS sequence"/>
</dbReference>
<proteinExistence type="predicted"/>
<feature type="transmembrane region" description="Helical" evidence="1">
    <location>
        <begin position="82"/>
        <end position="106"/>
    </location>
</feature>
<dbReference type="InterPro" id="IPR003675">
    <property type="entry name" value="Rce1/LyrA-like_dom"/>
</dbReference>
<protein>
    <submittedName>
        <fullName evidence="3">CAAX amino terminal protease family protein</fullName>
    </submittedName>
</protein>
<feature type="domain" description="CAAX prenyl protease 2/Lysostaphin resistance protein A-like" evidence="2">
    <location>
        <begin position="127"/>
        <end position="220"/>
    </location>
</feature>
<accession>A0ABR5TN18</accession>
<keyword evidence="1" id="KW-0812">Transmembrane</keyword>
<feature type="transmembrane region" description="Helical" evidence="1">
    <location>
        <begin position="164"/>
        <end position="180"/>
    </location>
</feature>
<evidence type="ECO:0000313" key="3">
    <source>
        <dbReference type="EMBL" id="KXB58760.1"/>
    </source>
</evidence>
<evidence type="ECO:0000259" key="2">
    <source>
        <dbReference type="Pfam" id="PF02517"/>
    </source>
</evidence>
<dbReference type="EMBL" id="LSDB01000006">
    <property type="protein sequence ID" value="KXB58760.1"/>
    <property type="molecule type" value="Genomic_DNA"/>
</dbReference>
<keyword evidence="1" id="KW-0472">Membrane</keyword>
<reference evidence="3 4" key="1">
    <citation type="submission" date="2016-01" db="EMBL/GenBank/DDBJ databases">
        <authorList>
            <person name="Mitreva M."/>
            <person name="Pepin K.H."/>
            <person name="Mihindukulasuriya K.A."/>
            <person name="Fulton R."/>
            <person name="Fronick C."/>
            <person name="O'Laughlin M."/>
            <person name="Miner T."/>
            <person name="Herter B."/>
            <person name="Rosa B.A."/>
            <person name="Cordes M."/>
            <person name="Tomlinson C."/>
            <person name="Wollam A."/>
            <person name="Palsikar V.B."/>
            <person name="Mardis E.R."/>
            <person name="Wilson R.K."/>
        </authorList>
    </citation>
    <scope>NUCLEOTIDE SEQUENCE [LARGE SCALE GENOMIC DNA]</scope>
    <source>
        <strain evidence="3 4">KA00071</strain>
    </source>
</reference>
<feature type="transmembrane region" description="Helical" evidence="1">
    <location>
        <begin position="186"/>
        <end position="202"/>
    </location>
</feature>
<dbReference type="GO" id="GO:0008233">
    <property type="term" value="F:peptidase activity"/>
    <property type="evidence" value="ECO:0007669"/>
    <property type="project" value="UniProtKB-KW"/>
</dbReference>
<keyword evidence="4" id="KW-1185">Reference proteome</keyword>
<dbReference type="PANTHER" id="PTHR36435:SF6">
    <property type="entry name" value="ABORTIVE INFECTION PROTEIN"/>
    <property type="match status" value="1"/>
</dbReference>
<comment type="caution">
    <text evidence="3">The sequence shown here is derived from an EMBL/GenBank/DDBJ whole genome shotgun (WGS) entry which is preliminary data.</text>
</comment>
<feature type="transmembrane region" description="Helical" evidence="1">
    <location>
        <begin position="12"/>
        <end position="33"/>
    </location>
</feature>
<dbReference type="PANTHER" id="PTHR36435">
    <property type="entry name" value="SLR1288 PROTEIN"/>
    <property type="match status" value="1"/>
</dbReference>
<dbReference type="GO" id="GO:0006508">
    <property type="term" value="P:proteolysis"/>
    <property type="evidence" value="ECO:0007669"/>
    <property type="project" value="UniProtKB-KW"/>
</dbReference>
<keyword evidence="3" id="KW-0378">Hydrolase</keyword>
<dbReference type="InterPro" id="IPR052710">
    <property type="entry name" value="CAAX_protease"/>
</dbReference>